<sequence length="166" mass="19335">MEVNNVHNTLWSKIREDSKVSEHVRVSLQVYAPNDSEVYLSERISHLEKEPDSSHENQAHVENLKGLRAVLQTLMANIEIADKTVRLSYMNFDEALALFLSYRLNAQRSLLTDRHQKKRFMDLLCHPKNGLPVYLLQNQFVVLRSGDVDLDLFLEEISQTKDDREK</sequence>
<evidence type="ECO:0000313" key="2">
    <source>
        <dbReference type="Proteomes" id="UP001152795"/>
    </source>
</evidence>
<keyword evidence="2" id="KW-1185">Reference proteome</keyword>
<protein>
    <submittedName>
        <fullName evidence="1">Uncharacterized protein</fullName>
    </submittedName>
</protein>
<gene>
    <name evidence="1" type="ORF">PACLA_8A033397</name>
</gene>
<reference evidence="1" key="1">
    <citation type="submission" date="2020-04" db="EMBL/GenBank/DDBJ databases">
        <authorList>
            <person name="Alioto T."/>
            <person name="Alioto T."/>
            <person name="Gomez Garrido J."/>
        </authorList>
    </citation>
    <scope>NUCLEOTIDE SEQUENCE</scope>
    <source>
        <strain evidence="1">A484AB</strain>
    </source>
</reference>
<accession>A0A6S7FKT7</accession>
<organism evidence="1 2">
    <name type="scientific">Paramuricea clavata</name>
    <name type="common">Red gorgonian</name>
    <name type="synonym">Violescent sea-whip</name>
    <dbReference type="NCBI Taxonomy" id="317549"/>
    <lineage>
        <taxon>Eukaryota</taxon>
        <taxon>Metazoa</taxon>
        <taxon>Cnidaria</taxon>
        <taxon>Anthozoa</taxon>
        <taxon>Octocorallia</taxon>
        <taxon>Malacalcyonacea</taxon>
        <taxon>Plexauridae</taxon>
        <taxon>Paramuricea</taxon>
    </lineage>
</organism>
<proteinExistence type="predicted"/>
<dbReference type="AlphaFoldDB" id="A0A6S7FKT7"/>
<dbReference type="EMBL" id="CACRXK020000092">
    <property type="protein sequence ID" value="CAB3978157.1"/>
    <property type="molecule type" value="Genomic_DNA"/>
</dbReference>
<evidence type="ECO:0000313" key="1">
    <source>
        <dbReference type="EMBL" id="CAB3978157.1"/>
    </source>
</evidence>
<name>A0A6S7FKT7_PARCT</name>
<comment type="caution">
    <text evidence="1">The sequence shown here is derived from an EMBL/GenBank/DDBJ whole genome shotgun (WGS) entry which is preliminary data.</text>
</comment>
<dbReference type="Proteomes" id="UP001152795">
    <property type="component" value="Unassembled WGS sequence"/>
</dbReference>